<name>A0A7I9V6G6_9ACTN</name>
<dbReference type="OrthoDB" id="4375230at2"/>
<proteinExistence type="predicted"/>
<reference evidence="2" key="1">
    <citation type="submission" date="2019-06" db="EMBL/GenBank/DDBJ databases">
        <title>Gordonia isolated from sludge of a wastewater treatment plant.</title>
        <authorList>
            <person name="Tamura T."/>
            <person name="Aoyama K."/>
            <person name="Kang Y."/>
            <person name="Saito S."/>
            <person name="Akiyama N."/>
            <person name="Yazawa K."/>
            <person name="Gonoi T."/>
            <person name="Mikami Y."/>
        </authorList>
    </citation>
    <scope>NUCLEOTIDE SEQUENCE [LARGE SCALE GENOMIC DNA]</scope>
    <source>
        <strain evidence="2">NBRC 107696</strain>
    </source>
</reference>
<evidence type="ECO:0000313" key="1">
    <source>
        <dbReference type="EMBL" id="GEE00683.1"/>
    </source>
</evidence>
<dbReference type="Proteomes" id="UP000444960">
    <property type="component" value="Unassembled WGS sequence"/>
</dbReference>
<gene>
    <name evidence="1" type="ORF">nbrc107696_11290</name>
</gene>
<dbReference type="EMBL" id="BJOV01000002">
    <property type="protein sequence ID" value="GEE00683.1"/>
    <property type="molecule type" value="Genomic_DNA"/>
</dbReference>
<dbReference type="AlphaFoldDB" id="A0A7I9V6G6"/>
<comment type="caution">
    <text evidence="1">The sequence shown here is derived from an EMBL/GenBank/DDBJ whole genome shotgun (WGS) entry which is preliminary data.</text>
</comment>
<protein>
    <submittedName>
        <fullName evidence="1">Uncharacterized protein</fullName>
    </submittedName>
</protein>
<accession>A0A7I9V6G6</accession>
<organism evidence="1 2">
    <name type="scientific">Gordonia spumicola</name>
    <dbReference type="NCBI Taxonomy" id="589161"/>
    <lineage>
        <taxon>Bacteria</taxon>
        <taxon>Bacillati</taxon>
        <taxon>Actinomycetota</taxon>
        <taxon>Actinomycetes</taxon>
        <taxon>Mycobacteriales</taxon>
        <taxon>Gordoniaceae</taxon>
        <taxon>Gordonia</taxon>
    </lineage>
</organism>
<sequence>MNDMNHDDPTADLTDRWLVEAVRDDVEPDSDVERLISSISSGLAAVRRPARRLAADAPGVWVSDRVVKQLIAVSVRRSIGRLVVFASVDGAEDHVDAVRMGLVARYADDLVDLSERVRDVVDEVLTSTIGPDVSGPARSEISVRWQDLYTREWLD</sequence>
<evidence type="ECO:0000313" key="2">
    <source>
        <dbReference type="Proteomes" id="UP000444960"/>
    </source>
</evidence>
<keyword evidence="2" id="KW-1185">Reference proteome</keyword>